<dbReference type="EMBL" id="JACOOX010000006">
    <property type="protein sequence ID" value="MBC5663553.1"/>
    <property type="molecule type" value="Genomic_DNA"/>
</dbReference>
<evidence type="ECO:0000259" key="1">
    <source>
        <dbReference type="Pfam" id="PF00188"/>
    </source>
</evidence>
<dbReference type="SUPFAM" id="SSF52058">
    <property type="entry name" value="L domain-like"/>
    <property type="match status" value="1"/>
</dbReference>
<dbReference type="PANTHER" id="PTHR45661:SF3">
    <property type="entry name" value="IG-LIKE DOMAIN-CONTAINING PROTEIN"/>
    <property type="match status" value="1"/>
</dbReference>
<dbReference type="InterPro" id="IPR053139">
    <property type="entry name" value="Surface_bspA-like"/>
</dbReference>
<organism evidence="2 3">
    <name type="scientific">Coprococcus hominis</name>
    <name type="common">ex Liu et al. 2022</name>
    <dbReference type="NCBI Taxonomy" id="2763039"/>
    <lineage>
        <taxon>Bacteria</taxon>
        <taxon>Bacillati</taxon>
        <taxon>Bacillota</taxon>
        <taxon>Clostridia</taxon>
        <taxon>Lachnospirales</taxon>
        <taxon>Lachnospiraceae</taxon>
        <taxon>Coprococcus</taxon>
    </lineage>
</organism>
<evidence type="ECO:0000313" key="3">
    <source>
        <dbReference type="Proteomes" id="UP000615234"/>
    </source>
</evidence>
<dbReference type="InterPro" id="IPR008964">
    <property type="entry name" value="Invasin/intimin_cell_adhesion"/>
</dbReference>
<reference evidence="2 3" key="1">
    <citation type="submission" date="2020-08" db="EMBL/GenBank/DDBJ databases">
        <title>Genome public.</title>
        <authorList>
            <person name="Liu C."/>
            <person name="Sun Q."/>
        </authorList>
    </citation>
    <scope>NUCLEOTIDE SEQUENCE [LARGE SCALE GENOMIC DNA]</scope>
    <source>
        <strain evidence="2 3">NSJ-10</strain>
    </source>
</reference>
<comment type="caution">
    <text evidence="2">The sequence shown here is derived from an EMBL/GenBank/DDBJ whole genome shotgun (WGS) entry which is preliminary data.</text>
</comment>
<dbReference type="Gene3D" id="3.80.10.10">
    <property type="entry name" value="Ribonuclease Inhibitor"/>
    <property type="match status" value="2"/>
</dbReference>
<dbReference type="Proteomes" id="UP000615234">
    <property type="component" value="Unassembled WGS sequence"/>
</dbReference>
<dbReference type="InterPro" id="IPR032675">
    <property type="entry name" value="LRR_dom_sf"/>
</dbReference>
<gene>
    <name evidence="2" type="ORF">H8S09_11850</name>
</gene>
<dbReference type="PANTHER" id="PTHR45661">
    <property type="entry name" value="SURFACE ANTIGEN"/>
    <property type="match status" value="1"/>
</dbReference>
<dbReference type="Pfam" id="PF00188">
    <property type="entry name" value="CAP"/>
    <property type="match status" value="1"/>
</dbReference>
<dbReference type="Gene3D" id="3.40.33.10">
    <property type="entry name" value="CAP"/>
    <property type="match status" value="1"/>
</dbReference>
<dbReference type="Gene3D" id="2.60.40.1080">
    <property type="match status" value="1"/>
</dbReference>
<keyword evidence="3" id="KW-1185">Reference proteome</keyword>
<dbReference type="InterPro" id="IPR035940">
    <property type="entry name" value="CAP_sf"/>
</dbReference>
<name>A0A8I0AGL6_9FIRM</name>
<accession>A0A8I0AGL6</accession>
<dbReference type="Pfam" id="PF13306">
    <property type="entry name" value="LRR_5"/>
    <property type="match status" value="2"/>
</dbReference>
<protein>
    <submittedName>
        <fullName evidence="2">Leucine-rich repeat protein</fullName>
    </submittedName>
</protein>
<dbReference type="CDD" id="cd05379">
    <property type="entry name" value="CAP_bacterial"/>
    <property type="match status" value="1"/>
</dbReference>
<sequence>MRKKGISRIAVLLGIGAICGMLGTTGRYVYAENMTTATAAIEESTGDITPATGYEVSENAGPELYTSDEKLALQSTSNDTSQSGTWENVTWTLSGTTLTISGKGDMPDASSSDKAPWYTLDVEKVVIKSGITKIGSQNFVEMYDITDVTYPNTLKEIGEAAFYGCTKLQEVVLPSSVKTIRSGAYCDCKAVTRIEIPGVTDLGSYAFQNNCPTTFTIPAGVTSISPLVFFGNTTIESYTVAAGNTAYVARNGVVYSKDQSELVMYPFNGGTGSFTIPSNVKEIGDYAFYNNISLNTVNFSNVTTLGEGAFYMSGLSGTLTLSDKISEAGNFAFQGCTKITTVKFGKGMKESAYSMFEKCTGITSIDFGGLTSLGMRTFLGCNSLVEVTVPATIKSWDGSVFNSCQKLVTFRGMGLEYVTYADFAQCYALTDVYLPKVKEIYRQAFANCPSLKQITLPASTQFVDENAFAKDVVITCNNNQLVRFGYNGFRYAETIQIKGKRYYTKAFEVLDKVNAERAKNGLDALTMDTGLLETAMIRAGEQAVLFSHTRPDGASCFSADKNMIAENIAINQTTSESVMDSWMNSTGHRENILDEDYTSIGVGCFYINGTYTWVQCFGSNTDAQTAEKQADRTITQNINIPKKKFTEAITTDGIVWGDVETYSYKFVIQMDKDTYTAGKSVNAKVVLVNPGFSMYCPFTSGNITWSSDKKSVATVDKNGKIAFVGGGKVTITAKTKYHETSLTLTVQGKLQVTKTTPTLTLKNKTVTYTGKGKKIGAASVKGAAGKITYKYYSDSKCTKRLSTYPSKVGTYYVIASAKATATSNSAKSNVAKLMIKKSNPMKVKVASKTYKAKKSTGNLNKKHSFIIGVKNAKGKVTYSRSKASKAYITVSKKGKVTVRKGTPKGTYTITVKAKGTSKYRGKSKKITIKVS</sequence>
<dbReference type="SUPFAM" id="SSF49373">
    <property type="entry name" value="Invasin/intimin cell-adhesion fragments"/>
    <property type="match status" value="1"/>
</dbReference>
<dbReference type="RefSeq" id="WP_186847901.1">
    <property type="nucleotide sequence ID" value="NZ_JACOOX010000006.1"/>
</dbReference>
<dbReference type="InterPro" id="IPR014044">
    <property type="entry name" value="CAP_dom"/>
</dbReference>
<proteinExistence type="predicted"/>
<evidence type="ECO:0000313" key="2">
    <source>
        <dbReference type="EMBL" id="MBC5663553.1"/>
    </source>
</evidence>
<dbReference type="AlphaFoldDB" id="A0A8I0AGL6"/>
<dbReference type="SUPFAM" id="SSF55797">
    <property type="entry name" value="PR-1-like"/>
    <property type="match status" value="1"/>
</dbReference>
<dbReference type="InterPro" id="IPR026906">
    <property type="entry name" value="LRR_5"/>
</dbReference>
<feature type="domain" description="SCP" evidence="1">
    <location>
        <begin position="510"/>
        <end position="617"/>
    </location>
</feature>